<dbReference type="RefSeq" id="WP_212554352.1">
    <property type="nucleotide sequence ID" value="NZ_JAGXOE010000041.1"/>
</dbReference>
<evidence type="ECO:0000313" key="1">
    <source>
        <dbReference type="EMBL" id="MBS4102788.1"/>
    </source>
</evidence>
<comment type="caution">
    <text evidence="1">The sequence shown here is derived from an EMBL/GenBank/DDBJ whole genome shotgun (WGS) entry which is preliminary data.</text>
</comment>
<evidence type="ECO:0000313" key="2">
    <source>
        <dbReference type="Proteomes" id="UP000676853"/>
    </source>
</evidence>
<proteinExistence type="predicted"/>
<accession>A0ABS5NH83</accession>
<reference evidence="1 2" key="1">
    <citation type="submission" date="2021-04" db="EMBL/GenBank/DDBJ databases">
        <title>Whole genome sequence analysis of a thiophenic sulfur metabolizing bacteria.</title>
        <authorList>
            <person name="Akhtar N."/>
            <person name="Akram J."/>
            <person name="Aslam A."/>
        </authorList>
    </citation>
    <scope>NUCLEOTIDE SEQUENCE [LARGE SCALE GENOMIC DNA]</scope>
    <source>
        <strain evidence="1 2">3OW</strain>
    </source>
</reference>
<sequence>MEAQVLEAANRLNLALDPSSGSIRRVLDADPGDAVAAYLALAEDRVGRVGSTRDVTKQPEVLALYSALDQQMGLSTDLASALVRWCAATMPTRLPDADVLMPGDIIDLTCEFLALLAYVQETGKFPRPRRDTDLGAMQLGAVLNPISPAARDLYFNGPHPRFVKAHNELVEAVAADRRLLYRRRNHPVTDRMLLRIMDLGFGIDRARMILTCEQVDLDQGKGGGCPTERFVAELVLLLDRK</sequence>
<organism evidence="1 2">
    <name type="scientific">Tsukamurella paurometabola</name>
    <name type="common">Corynebacterium paurometabolum</name>
    <dbReference type="NCBI Taxonomy" id="2061"/>
    <lineage>
        <taxon>Bacteria</taxon>
        <taxon>Bacillati</taxon>
        <taxon>Actinomycetota</taxon>
        <taxon>Actinomycetes</taxon>
        <taxon>Mycobacteriales</taxon>
        <taxon>Tsukamurellaceae</taxon>
        <taxon>Tsukamurella</taxon>
    </lineage>
</organism>
<keyword evidence="2" id="KW-1185">Reference proteome</keyword>
<gene>
    <name evidence="1" type="ORF">KFZ73_16275</name>
</gene>
<name>A0ABS5NH83_TSUPA</name>
<dbReference type="EMBL" id="JAGXOE010000041">
    <property type="protein sequence ID" value="MBS4102788.1"/>
    <property type="molecule type" value="Genomic_DNA"/>
</dbReference>
<dbReference type="Proteomes" id="UP000676853">
    <property type="component" value="Unassembled WGS sequence"/>
</dbReference>
<protein>
    <submittedName>
        <fullName evidence="1">Uncharacterized protein</fullName>
    </submittedName>
</protein>